<dbReference type="AlphaFoldDB" id="L8JY00"/>
<evidence type="ECO:0000313" key="2">
    <source>
        <dbReference type="Proteomes" id="UP000011135"/>
    </source>
</evidence>
<dbReference type="EMBL" id="AMZN01000019">
    <property type="protein sequence ID" value="ELR72519.1"/>
    <property type="molecule type" value="Genomic_DNA"/>
</dbReference>
<accession>L8JY00</accession>
<evidence type="ECO:0000313" key="1">
    <source>
        <dbReference type="EMBL" id="ELR72519.1"/>
    </source>
</evidence>
<protein>
    <submittedName>
        <fullName evidence="1">Uncharacterized protein</fullName>
    </submittedName>
</protein>
<sequence length="74" mass="8383">MLEYNAAVSMDFINSLPLKRPGLDKAVGMLNLHKQKGRSGLQYNLTIIRNEKHPGQIHQRSLQKGGLFYSMATR</sequence>
<gene>
    <name evidence="1" type="ORF">C900_01297</name>
</gene>
<proteinExistence type="predicted"/>
<reference evidence="1 2" key="1">
    <citation type="submission" date="2012-12" db="EMBL/GenBank/DDBJ databases">
        <title>Genome assembly of Fulvivirga imtechensis AK7.</title>
        <authorList>
            <person name="Nupur N."/>
            <person name="Khatri I."/>
            <person name="Kumar R."/>
            <person name="Subramanian S."/>
            <person name="Pinnaka A."/>
        </authorList>
    </citation>
    <scope>NUCLEOTIDE SEQUENCE [LARGE SCALE GENOMIC DNA]</scope>
    <source>
        <strain evidence="1 2">AK7</strain>
    </source>
</reference>
<organism evidence="1 2">
    <name type="scientific">Fulvivirga imtechensis AK7</name>
    <dbReference type="NCBI Taxonomy" id="1237149"/>
    <lineage>
        <taxon>Bacteria</taxon>
        <taxon>Pseudomonadati</taxon>
        <taxon>Bacteroidota</taxon>
        <taxon>Cytophagia</taxon>
        <taxon>Cytophagales</taxon>
        <taxon>Fulvivirgaceae</taxon>
        <taxon>Fulvivirga</taxon>
    </lineage>
</organism>
<dbReference type="Proteomes" id="UP000011135">
    <property type="component" value="Unassembled WGS sequence"/>
</dbReference>
<name>L8JY00_9BACT</name>
<keyword evidence="2" id="KW-1185">Reference proteome</keyword>
<comment type="caution">
    <text evidence="1">The sequence shown here is derived from an EMBL/GenBank/DDBJ whole genome shotgun (WGS) entry which is preliminary data.</text>
</comment>